<dbReference type="GO" id="GO:0045047">
    <property type="term" value="P:protein targeting to ER"/>
    <property type="evidence" value="ECO:0007669"/>
    <property type="project" value="TreeGrafter"/>
</dbReference>
<dbReference type="EMBL" id="MU004187">
    <property type="protein sequence ID" value="KAF2496571.1"/>
    <property type="molecule type" value="Genomic_DNA"/>
</dbReference>
<comment type="similarity">
    <text evidence="2 9">Belongs to the SPCS3 family.</text>
</comment>
<dbReference type="InterPro" id="IPR007653">
    <property type="entry name" value="SPC3"/>
</dbReference>
<dbReference type="PIRSF" id="PIRSF016089">
    <property type="entry name" value="SPC22"/>
    <property type="match status" value="1"/>
</dbReference>
<keyword evidence="5" id="KW-0735">Signal-anchor</keyword>
<evidence type="ECO:0000256" key="9">
    <source>
        <dbReference type="PIRNR" id="PIRNR016089"/>
    </source>
</evidence>
<sequence>MHSALVRVQNVFGFFTTVAFVVATIVALSVVVTPQAPSASVKLRNVQVVRGRPHYYSTKREEYAHIKFDLDADLTSLFNWNTKQVFLYLTATYPSLDPREPPSQAIIWDAVLPSLSAPLHHNQYIHPAKNGKASKGKKAPYPPGEIHLAAQRPKYQITDFSGKLQNRTDAVLELGWNVQPWVGALTWVNYQDFGVWKGLNGGKSKVFQFPEIRKRKEADLKTEKGGEGNRGKPA</sequence>
<evidence type="ECO:0000256" key="7">
    <source>
        <dbReference type="ARBA" id="ARBA00023136"/>
    </source>
</evidence>
<dbReference type="GO" id="GO:0005787">
    <property type="term" value="C:signal peptidase complex"/>
    <property type="evidence" value="ECO:0007669"/>
    <property type="project" value="UniProtKB-UniRule"/>
</dbReference>
<dbReference type="Proteomes" id="UP000799750">
    <property type="component" value="Unassembled WGS sequence"/>
</dbReference>
<evidence type="ECO:0000313" key="12">
    <source>
        <dbReference type="Proteomes" id="UP000799750"/>
    </source>
</evidence>
<keyword evidence="4 9" id="KW-0256">Endoplasmic reticulum</keyword>
<keyword evidence="6 10" id="KW-1133">Transmembrane helix</keyword>
<keyword evidence="12" id="KW-1185">Reference proteome</keyword>
<evidence type="ECO:0000313" key="11">
    <source>
        <dbReference type="EMBL" id="KAF2496571.1"/>
    </source>
</evidence>
<dbReference type="AlphaFoldDB" id="A0A6A6QVV3"/>
<evidence type="ECO:0000256" key="6">
    <source>
        <dbReference type="ARBA" id="ARBA00022989"/>
    </source>
</evidence>
<evidence type="ECO:0000256" key="5">
    <source>
        <dbReference type="ARBA" id="ARBA00022968"/>
    </source>
</evidence>
<keyword evidence="3 10" id="KW-0812">Transmembrane</keyword>
<dbReference type="Pfam" id="PF04573">
    <property type="entry name" value="SPC22"/>
    <property type="match status" value="2"/>
</dbReference>
<feature type="transmembrane region" description="Helical" evidence="10">
    <location>
        <begin position="12"/>
        <end position="32"/>
    </location>
</feature>
<dbReference type="PANTHER" id="PTHR12804:SF0">
    <property type="entry name" value="SIGNAL PEPTIDASE COMPLEX SUBUNIT 3"/>
    <property type="match status" value="1"/>
</dbReference>
<evidence type="ECO:0000256" key="2">
    <source>
        <dbReference type="ARBA" id="ARBA00009289"/>
    </source>
</evidence>
<keyword evidence="7 9" id="KW-0472">Membrane</keyword>
<dbReference type="GO" id="GO:0006465">
    <property type="term" value="P:signal peptide processing"/>
    <property type="evidence" value="ECO:0007669"/>
    <property type="project" value="UniProtKB-UniRule"/>
</dbReference>
<comment type="function">
    <text evidence="8">Essential component of the signal peptidase complex (SPC) which catalyzes the cleavage of N-terminal signal sequences from nascent proteins as they are translocated into the lumen of the endoplasmic reticulum. Essential for the SPC catalytic activity, possibly by stabilizing and positioning the active center of the complex close to the lumenal surface. Essential for viability.</text>
</comment>
<organism evidence="11 12">
    <name type="scientific">Lophium mytilinum</name>
    <dbReference type="NCBI Taxonomy" id="390894"/>
    <lineage>
        <taxon>Eukaryota</taxon>
        <taxon>Fungi</taxon>
        <taxon>Dikarya</taxon>
        <taxon>Ascomycota</taxon>
        <taxon>Pezizomycotina</taxon>
        <taxon>Dothideomycetes</taxon>
        <taxon>Pleosporomycetidae</taxon>
        <taxon>Mytilinidiales</taxon>
        <taxon>Mytilinidiaceae</taxon>
        <taxon>Lophium</taxon>
    </lineage>
</organism>
<comment type="subcellular location">
    <subcellularLocation>
        <location evidence="1">Endoplasmic reticulum membrane</location>
        <topology evidence="1">Single-pass type II membrane protein</topology>
    </subcellularLocation>
</comment>
<evidence type="ECO:0000256" key="4">
    <source>
        <dbReference type="ARBA" id="ARBA00022824"/>
    </source>
</evidence>
<dbReference type="PANTHER" id="PTHR12804">
    <property type="entry name" value="MICROSOMAL SIGNAL PEPTIDASE 23 KD SUBUNIT SPC22/23"/>
    <property type="match status" value="1"/>
</dbReference>
<proteinExistence type="inferred from homology"/>
<evidence type="ECO:0000256" key="8">
    <source>
        <dbReference type="ARBA" id="ARBA00045670"/>
    </source>
</evidence>
<evidence type="ECO:0000256" key="10">
    <source>
        <dbReference type="SAM" id="Phobius"/>
    </source>
</evidence>
<gene>
    <name evidence="11" type="ORF">BU16DRAFT_571686</name>
</gene>
<evidence type="ECO:0000256" key="1">
    <source>
        <dbReference type="ARBA" id="ARBA00004648"/>
    </source>
</evidence>
<dbReference type="OrthoDB" id="10261524at2759"/>
<accession>A0A6A6QVV3</accession>
<evidence type="ECO:0000256" key="3">
    <source>
        <dbReference type="ARBA" id="ARBA00022692"/>
    </source>
</evidence>
<reference evidence="11" key="1">
    <citation type="journal article" date="2020" name="Stud. Mycol.">
        <title>101 Dothideomycetes genomes: a test case for predicting lifestyles and emergence of pathogens.</title>
        <authorList>
            <person name="Haridas S."/>
            <person name="Albert R."/>
            <person name="Binder M."/>
            <person name="Bloem J."/>
            <person name="Labutti K."/>
            <person name="Salamov A."/>
            <person name="Andreopoulos B."/>
            <person name="Baker S."/>
            <person name="Barry K."/>
            <person name="Bills G."/>
            <person name="Bluhm B."/>
            <person name="Cannon C."/>
            <person name="Castanera R."/>
            <person name="Culley D."/>
            <person name="Daum C."/>
            <person name="Ezra D."/>
            <person name="Gonzalez J."/>
            <person name="Henrissat B."/>
            <person name="Kuo A."/>
            <person name="Liang C."/>
            <person name="Lipzen A."/>
            <person name="Lutzoni F."/>
            <person name="Magnuson J."/>
            <person name="Mondo S."/>
            <person name="Nolan M."/>
            <person name="Ohm R."/>
            <person name="Pangilinan J."/>
            <person name="Park H.-J."/>
            <person name="Ramirez L."/>
            <person name="Alfaro M."/>
            <person name="Sun H."/>
            <person name="Tritt A."/>
            <person name="Yoshinaga Y."/>
            <person name="Zwiers L.-H."/>
            <person name="Turgeon B."/>
            <person name="Goodwin S."/>
            <person name="Spatafora J."/>
            <person name="Crous P."/>
            <person name="Grigoriev I."/>
        </authorList>
    </citation>
    <scope>NUCLEOTIDE SEQUENCE</scope>
    <source>
        <strain evidence="11">CBS 269.34</strain>
    </source>
</reference>
<name>A0A6A6QVV3_9PEZI</name>
<protein>
    <recommendedName>
        <fullName evidence="9">Signal peptidase subunit 3</fullName>
    </recommendedName>
</protein>